<name>A0ABR1X8B9_9PEZI</name>
<proteinExistence type="predicted"/>
<reference evidence="2 3" key="1">
    <citation type="submission" date="2023-01" db="EMBL/GenBank/DDBJ databases">
        <title>Analysis of 21 Apiospora genomes using comparative genomics revels a genus with tremendous synthesis potential of carbohydrate active enzymes and secondary metabolites.</title>
        <authorList>
            <person name="Sorensen T."/>
        </authorList>
    </citation>
    <scope>NUCLEOTIDE SEQUENCE [LARGE SCALE GENOMIC DNA]</scope>
    <source>
        <strain evidence="2 3">CBS 114990</strain>
    </source>
</reference>
<dbReference type="RefSeq" id="XP_066673641.1">
    <property type="nucleotide sequence ID" value="XM_066806345.1"/>
</dbReference>
<keyword evidence="1" id="KW-0040">ANK repeat</keyword>
<dbReference type="InterPro" id="IPR036770">
    <property type="entry name" value="Ankyrin_rpt-contain_sf"/>
</dbReference>
<evidence type="ECO:0000256" key="1">
    <source>
        <dbReference type="PROSITE-ProRule" id="PRU00023"/>
    </source>
</evidence>
<dbReference type="Pfam" id="PF12796">
    <property type="entry name" value="Ank_2"/>
    <property type="match status" value="1"/>
</dbReference>
<dbReference type="SUPFAM" id="SSF48403">
    <property type="entry name" value="Ankyrin repeat"/>
    <property type="match status" value="1"/>
</dbReference>
<dbReference type="PROSITE" id="PS50297">
    <property type="entry name" value="ANK_REP_REGION"/>
    <property type="match status" value="1"/>
</dbReference>
<dbReference type="PROSITE" id="PS50088">
    <property type="entry name" value="ANK_REPEAT"/>
    <property type="match status" value="1"/>
</dbReference>
<dbReference type="SMART" id="SM00248">
    <property type="entry name" value="ANK"/>
    <property type="match status" value="2"/>
</dbReference>
<keyword evidence="3" id="KW-1185">Reference proteome</keyword>
<comment type="caution">
    <text evidence="2">The sequence shown here is derived from an EMBL/GenBank/DDBJ whole genome shotgun (WGS) entry which is preliminary data.</text>
</comment>
<dbReference type="InterPro" id="IPR002110">
    <property type="entry name" value="Ankyrin_rpt"/>
</dbReference>
<gene>
    <name evidence="2" type="ORF">PG997_002030</name>
</gene>
<dbReference type="Proteomes" id="UP001433268">
    <property type="component" value="Unassembled WGS sequence"/>
</dbReference>
<organism evidence="2 3">
    <name type="scientific">Apiospora hydei</name>
    <dbReference type="NCBI Taxonomy" id="1337664"/>
    <lineage>
        <taxon>Eukaryota</taxon>
        <taxon>Fungi</taxon>
        <taxon>Dikarya</taxon>
        <taxon>Ascomycota</taxon>
        <taxon>Pezizomycotina</taxon>
        <taxon>Sordariomycetes</taxon>
        <taxon>Xylariomycetidae</taxon>
        <taxon>Amphisphaeriales</taxon>
        <taxon>Apiosporaceae</taxon>
        <taxon>Apiospora</taxon>
    </lineage>
</organism>
<evidence type="ECO:0000313" key="3">
    <source>
        <dbReference type="Proteomes" id="UP001433268"/>
    </source>
</evidence>
<evidence type="ECO:0000313" key="2">
    <source>
        <dbReference type="EMBL" id="KAK8091669.1"/>
    </source>
</evidence>
<dbReference type="EMBL" id="JAQQWN010000003">
    <property type="protein sequence ID" value="KAK8091669.1"/>
    <property type="molecule type" value="Genomic_DNA"/>
</dbReference>
<dbReference type="GeneID" id="92039405"/>
<accession>A0ABR1X8B9</accession>
<feature type="repeat" description="ANK" evidence="1">
    <location>
        <begin position="110"/>
        <end position="143"/>
    </location>
</feature>
<protein>
    <submittedName>
        <fullName evidence="2">Uncharacterized protein</fullName>
    </submittedName>
</protein>
<dbReference type="Gene3D" id="1.25.40.20">
    <property type="entry name" value="Ankyrin repeat-containing domain"/>
    <property type="match status" value="1"/>
</dbReference>
<sequence length="224" mass="24733">MAAKNVNSNPKNGYLILSNEVVLDIISYLPEDVNQLRLVNRATNALVGPPRCMVLDKPCQSALLGAVRNAMNASPDSVSNLRYVMSHSKCYPCRYGRSTASETALRGEDDLDSPLHYACESWDSEGVINLLVAAGHDLNLECGWPRQRTPLFRACEVGNYATARNLLRAGADPRRGAYANWGSTEPLPLIHRAVLPPPQPPIVNIPTAPRLERDKEQMLLYGLW</sequence>